<reference evidence="3 4" key="1">
    <citation type="submission" date="2021-01" db="EMBL/GenBank/DDBJ databases">
        <title>Genomic Encyclopedia of Type Strains, Phase IV (KMG-IV): sequencing the most valuable type-strain genomes for metagenomic binning, comparative biology and taxonomic classification.</title>
        <authorList>
            <person name="Goeker M."/>
        </authorList>
    </citation>
    <scope>NUCLEOTIDE SEQUENCE [LARGE SCALE GENOMIC DNA]</scope>
    <source>
        <strain evidence="3 4">DSM 104297</strain>
    </source>
</reference>
<comment type="caution">
    <text evidence="3">The sequence shown here is derived from an EMBL/GenBank/DDBJ whole genome shotgun (WGS) entry which is preliminary data.</text>
</comment>
<feature type="compositionally biased region" description="Polar residues" evidence="1">
    <location>
        <begin position="21"/>
        <end position="42"/>
    </location>
</feature>
<feature type="compositionally biased region" description="Basic and acidic residues" evidence="1">
    <location>
        <begin position="43"/>
        <end position="53"/>
    </location>
</feature>
<dbReference type="RefSeq" id="WP_205188018.1">
    <property type="nucleotide sequence ID" value="NZ_JAFBFC010000005.1"/>
</dbReference>
<feature type="chain" id="PRO_5045323220" description="Lipocalin-like domain-containing protein" evidence="2">
    <location>
        <begin position="24"/>
        <end position="311"/>
    </location>
</feature>
<name>A0ABS2QZ53_9BACI</name>
<dbReference type="Proteomes" id="UP000809829">
    <property type="component" value="Unassembled WGS sequence"/>
</dbReference>
<evidence type="ECO:0000256" key="2">
    <source>
        <dbReference type="SAM" id="SignalP"/>
    </source>
</evidence>
<evidence type="ECO:0008006" key="5">
    <source>
        <dbReference type="Google" id="ProtNLM"/>
    </source>
</evidence>
<organism evidence="3 4">
    <name type="scientific">Priestia iocasae</name>
    <dbReference type="NCBI Taxonomy" id="2291674"/>
    <lineage>
        <taxon>Bacteria</taxon>
        <taxon>Bacillati</taxon>
        <taxon>Bacillota</taxon>
        <taxon>Bacilli</taxon>
        <taxon>Bacillales</taxon>
        <taxon>Bacillaceae</taxon>
        <taxon>Priestia</taxon>
    </lineage>
</organism>
<dbReference type="EMBL" id="JAFBFC010000005">
    <property type="protein sequence ID" value="MBM7703996.1"/>
    <property type="molecule type" value="Genomic_DNA"/>
</dbReference>
<dbReference type="PROSITE" id="PS51257">
    <property type="entry name" value="PROKAR_LIPOPROTEIN"/>
    <property type="match status" value="1"/>
</dbReference>
<feature type="region of interest" description="Disordered" evidence="1">
    <location>
        <begin position="21"/>
        <end position="53"/>
    </location>
</feature>
<feature type="signal peptide" evidence="2">
    <location>
        <begin position="1"/>
        <end position="23"/>
    </location>
</feature>
<gene>
    <name evidence="3" type="ORF">JOC83_002846</name>
</gene>
<keyword evidence="4" id="KW-1185">Reference proteome</keyword>
<keyword evidence="2" id="KW-0732">Signal</keyword>
<evidence type="ECO:0000313" key="4">
    <source>
        <dbReference type="Proteomes" id="UP000809829"/>
    </source>
</evidence>
<sequence>MRKRALFLFLFLVLAGCSSESTTQSEPTFNSEKEQTAITTNESTEKSTAEQNKQVKNEEAFDWSGEWVFLSDDNLGTLRIEQEDDHTIRYHLGGSSISAVNHSSYGNLLEGKGTIQDDTILFTNDLQKECGGTMVRDGSRITVTVKDENCHTSRVHLDGEYKKLDHIKKQPLFNMKDGKMVVWGIFLGDNPSAVKSLHGNPDYEGPDEDGFYEWIQDYKRKELFVSYSSNQTVSIHGVAPKKLFLKAAEVKLSGERYRSEDGANYIYVPETEELLIYRTDSENPSTITFFMTYADGNFHAGVEGGWIIPVK</sequence>
<accession>A0ABS2QZ53</accession>
<proteinExistence type="predicted"/>
<evidence type="ECO:0000256" key="1">
    <source>
        <dbReference type="SAM" id="MobiDB-lite"/>
    </source>
</evidence>
<evidence type="ECO:0000313" key="3">
    <source>
        <dbReference type="EMBL" id="MBM7703996.1"/>
    </source>
</evidence>
<protein>
    <recommendedName>
        <fullName evidence="5">Lipocalin-like domain-containing protein</fullName>
    </recommendedName>
</protein>